<dbReference type="GeneID" id="71927090"/>
<dbReference type="InterPro" id="IPR002034">
    <property type="entry name" value="AIPM/Hcit_synth_CS"/>
</dbReference>
<dbReference type="InterPro" id="IPR054691">
    <property type="entry name" value="LeuA/HCS_post-cat"/>
</dbReference>
<evidence type="ECO:0000256" key="3">
    <source>
        <dbReference type="ARBA" id="ARBA00048363"/>
    </source>
</evidence>
<dbReference type="Gene3D" id="3.20.20.70">
    <property type="entry name" value="Aldolase class I"/>
    <property type="match status" value="1"/>
</dbReference>
<dbReference type="Pfam" id="PF22617">
    <property type="entry name" value="HCS_D2"/>
    <property type="match status" value="1"/>
</dbReference>
<dbReference type="Proteomes" id="UP000831768">
    <property type="component" value="Chromosome"/>
</dbReference>
<accession>A0A8U0A6H8</accession>
<protein>
    <submittedName>
        <fullName evidence="5">LeuA family protein</fullName>
    </submittedName>
</protein>
<dbReference type="SUPFAM" id="SSF51569">
    <property type="entry name" value="Aldolase"/>
    <property type="match status" value="1"/>
</dbReference>
<dbReference type="PROSITE" id="PS00816">
    <property type="entry name" value="AIPM_HOMOCIT_SYNTH_2"/>
    <property type="match status" value="1"/>
</dbReference>
<dbReference type="AlphaFoldDB" id="A0A8U0A6H8"/>
<proteinExistence type="inferred from homology"/>
<dbReference type="GO" id="GO:0004410">
    <property type="term" value="F:homocitrate synthase activity"/>
    <property type="evidence" value="ECO:0007669"/>
    <property type="project" value="UniProtKB-EC"/>
</dbReference>
<evidence type="ECO:0000256" key="2">
    <source>
        <dbReference type="ARBA" id="ARBA00022679"/>
    </source>
</evidence>
<gene>
    <name evidence="5" type="ORF">MW046_03545</name>
</gene>
<sequence length="359" mass="38435">MRFCDVTLREATQIPGREYTVEQTIAAGRALDELSLSLVQTGFPATGEHDTTVTQRLADVLENDVVAIARARDDDVDAALEADADVVEVFVPVSDRQLNAILGLSRDEAFESAQDAIDRVRDGGARPHLTLMDAFRTDADDVAPAFERFNVSITLTDTVGARTPSFVAGYLRSLAGLGVSLDRIGVHFHDDLGVATANALVAARLGVDRVDVSVASLGERAGNPALEEVAVALEADGHDTGLARDQLIPACRAVLDALDEPVDPRAPVIGEAVTSHESGLHTAAMLEDPATFEPYDPETFGGERRLLFGAHTGREAATRLLERADKEPTEELIDALLDRLAETEEPIELDEAVAIAEQL</sequence>
<keyword evidence="6" id="KW-1185">Reference proteome</keyword>
<dbReference type="CDD" id="cd03174">
    <property type="entry name" value="DRE_TIM_metallolyase"/>
    <property type="match status" value="1"/>
</dbReference>
<comment type="catalytic activity">
    <reaction evidence="3">
        <text>acetyl-CoA + 2-oxoglutarate + H2O = (2R)-homocitrate + CoA + H(+)</text>
        <dbReference type="Rhea" id="RHEA:12929"/>
        <dbReference type="ChEBI" id="CHEBI:15377"/>
        <dbReference type="ChEBI" id="CHEBI:15378"/>
        <dbReference type="ChEBI" id="CHEBI:16810"/>
        <dbReference type="ChEBI" id="CHEBI:57287"/>
        <dbReference type="ChEBI" id="CHEBI:57288"/>
        <dbReference type="ChEBI" id="CHEBI:58884"/>
        <dbReference type="EC" id="2.3.3.14"/>
    </reaction>
    <physiologicalReaction direction="left-to-right" evidence="3">
        <dbReference type="Rhea" id="RHEA:12930"/>
    </physiologicalReaction>
</comment>
<feature type="domain" description="Pyruvate carboxyltransferase" evidence="4">
    <location>
        <begin position="1"/>
        <end position="248"/>
    </location>
</feature>
<evidence type="ECO:0000259" key="4">
    <source>
        <dbReference type="PROSITE" id="PS50991"/>
    </source>
</evidence>
<reference evidence="5" key="1">
    <citation type="submission" date="2022-04" db="EMBL/GenBank/DDBJ databases">
        <title>Halocatena sp. nov., isolated from a salt lake.</title>
        <authorList>
            <person name="Cui H.-L."/>
        </authorList>
    </citation>
    <scope>NUCLEOTIDE SEQUENCE</scope>
    <source>
        <strain evidence="5">AD-1</strain>
    </source>
</reference>
<comment type="similarity">
    <text evidence="1">Belongs to the alpha-IPM synthase/homocitrate synthase family.</text>
</comment>
<organism evidence="5 6">
    <name type="scientific">Halocatena salina</name>
    <dbReference type="NCBI Taxonomy" id="2934340"/>
    <lineage>
        <taxon>Archaea</taxon>
        <taxon>Methanobacteriati</taxon>
        <taxon>Methanobacteriota</taxon>
        <taxon>Stenosarchaea group</taxon>
        <taxon>Halobacteria</taxon>
        <taxon>Halobacteriales</taxon>
        <taxon>Natronomonadaceae</taxon>
        <taxon>Halocatena</taxon>
    </lineage>
</organism>
<evidence type="ECO:0000313" key="5">
    <source>
        <dbReference type="EMBL" id="UPM43527.1"/>
    </source>
</evidence>
<dbReference type="KEGG" id="haad:MW046_03545"/>
<dbReference type="InterPro" id="IPR000891">
    <property type="entry name" value="PYR_CT"/>
</dbReference>
<dbReference type="RefSeq" id="WP_247994191.1">
    <property type="nucleotide sequence ID" value="NZ_CP096019.1"/>
</dbReference>
<dbReference type="InterPro" id="IPR013785">
    <property type="entry name" value="Aldolase_TIM"/>
</dbReference>
<evidence type="ECO:0000256" key="1">
    <source>
        <dbReference type="ARBA" id="ARBA00006154"/>
    </source>
</evidence>
<dbReference type="Gene3D" id="1.10.238.260">
    <property type="match status" value="1"/>
</dbReference>
<dbReference type="PROSITE" id="PS50991">
    <property type="entry name" value="PYR_CT"/>
    <property type="match status" value="1"/>
</dbReference>
<evidence type="ECO:0000313" key="6">
    <source>
        <dbReference type="Proteomes" id="UP000831768"/>
    </source>
</evidence>
<dbReference type="PANTHER" id="PTHR42880">
    <property type="entry name" value="HOMOCITRATE SYNTHASE"/>
    <property type="match status" value="1"/>
</dbReference>
<dbReference type="Pfam" id="PF00682">
    <property type="entry name" value="HMGL-like"/>
    <property type="match status" value="1"/>
</dbReference>
<name>A0A8U0A6H8_9EURY</name>
<dbReference type="EMBL" id="CP096019">
    <property type="protein sequence ID" value="UPM43527.1"/>
    <property type="molecule type" value="Genomic_DNA"/>
</dbReference>
<dbReference type="GO" id="GO:0019752">
    <property type="term" value="P:carboxylic acid metabolic process"/>
    <property type="evidence" value="ECO:0007669"/>
    <property type="project" value="InterPro"/>
</dbReference>
<keyword evidence="2" id="KW-0808">Transferase</keyword>
<dbReference type="PANTHER" id="PTHR42880:SF1">
    <property type="entry name" value="ISOPROPYLMALATE_HOMOCITRATE_CITRAMALATE SYNTHASE FAMILY PROTEIN"/>
    <property type="match status" value="1"/>
</dbReference>